<gene>
    <name evidence="2" type="ORF">PMAYCL1PPCAC_21230</name>
</gene>
<protein>
    <submittedName>
        <fullName evidence="2">Uncharacterized protein</fullName>
    </submittedName>
</protein>
<evidence type="ECO:0000256" key="1">
    <source>
        <dbReference type="SAM" id="MobiDB-lite"/>
    </source>
</evidence>
<name>A0AAN5CV14_9BILA</name>
<comment type="caution">
    <text evidence="2">The sequence shown here is derived from an EMBL/GenBank/DDBJ whole genome shotgun (WGS) entry which is preliminary data.</text>
</comment>
<organism evidence="2 3">
    <name type="scientific">Pristionchus mayeri</name>
    <dbReference type="NCBI Taxonomy" id="1317129"/>
    <lineage>
        <taxon>Eukaryota</taxon>
        <taxon>Metazoa</taxon>
        <taxon>Ecdysozoa</taxon>
        <taxon>Nematoda</taxon>
        <taxon>Chromadorea</taxon>
        <taxon>Rhabditida</taxon>
        <taxon>Rhabditina</taxon>
        <taxon>Diplogasteromorpha</taxon>
        <taxon>Diplogasteroidea</taxon>
        <taxon>Neodiplogasteridae</taxon>
        <taxon>Pristionchus</taxon>
    </lineage>
</organism>
<keyword evidence="3" id="KW-1185">Reference proteome</keyword>
<feature type="non-terminal residue" evidence="2">
    <location>
        <position position="1"/>
    </location>
</feature>
<evidence type="ECO:0000313" key="3">
    <source>
        <dbReference type="Proteomes" id="UP001328107"/>
    </source>
</evidence>
<proteinExistence type="predicted"/>
<dbReference type="EMBL" id="BTRK01000005">
    <property type="protein sequence ID" value="GMR51035.1"/>
    <property type="molecule type" value="Genomic_DNA"/>
</dbReference>
<dbReference type="AlphaFoldDB" id="A0AAN5CV14"/>
<dbReference type="Proteomes" id="UP001328107">
    <property type="component" value="Unassembled WGS sequence"/>
</dbReference>
<feature type="region of interest" description="Disordered" evidence="1">
    <location>
        <begin position="28"/>
        <end position="59"/>
    </location>
</feature>
<evidence type="ECO:0000313" key="2">
    <source>
        <dbReference type="EMBL" id="GMR51035.1"/>
    </source>
</evidence>
<sequence>PICPKTIEREVMVPAYFGATVRRQVKNPHTALEKVSPNTNPHRSATHIRSQEGRNPNAT</sequence>
<reference evidence="3" key="1">
    <citation type="submission" date="2022-10" db="EMBL/GenBank/DDBJ databases">
        <title>Genome assembly of Pristionchus species.</title>
        <authorList>
            <person name="Yoshida K."/>
            <person name="Sommer R.J."/>
        </authorList>
    </citation>
    <scope>NUCLEOTIDE SEQUENCE [LARGE SCALE GENOMIC DNA]</scope>
    <source>
        <strain evidence="3">RS5460</strain>
    </source>
</reference>
<accession>A0AAN5CV14</accession>